<reference evidence="1 2" key="1">
    <citation type="submission" date="2019-09" db="EMBL/GenBank/DDBJ databases">
        <title>Genome sequence of Hymenobacter sp. M3.</title>
        <authorList>
            <person name="Srinivasan S."/>
        </authorList>
    </citation>
    <scope>NUCLEOTIDE SEQUENCE [LARGE SCALE GENOMIC DNA]</scope>
    <source>
        <strain evidence="1 2">M3</strain>
    </source>
</reference>
<evidence type="ECO:0000313" key="2">
    <source>
        <dbReference type="Proteomes" id="UP000326380"/>
    </source>
</evidence>
<protein>
    <submittedName>
        <fullName evidence="1">Uncharacterized protein</fullName>
    </submittedName>
</protein>
<keyword evidence="2" id="KW-1185">Reference proteome</keyword>
<dbReference type="Proteomes" id="UP000326380">
    <property type="component" value="Unassembled WGS sequence"/>
</dbReference>
<gene>
    <name evidence="1" type="ORF">F0P96_18745</name>
</gene>
<comment type="caution">
    <text evidence="1">The sequence shown here is derived from an EMBL/GenBank/DDBJ whole genome shotgun (WGS) entry which is preliminary data.</text>
</comment>
<dbReference type="InterPro" id="IPR045767">
    <property type="entry name" value="DUF6134"/>
</dbReference>
<name>A0A7L5A2M1_9BACT</name>
<proteinExistence type="predicted"/>
<dbReference type="EMBL" id="VTWU01000007">
    <property type="protein sequence ID" value="KAA9327289.1"/>
    <property type="molecule type" value="Genomic_DNA"/>
</dbReference>
<dbReference type="Pfam" id="PF19630">
    <property type="entry name" value="DUF6134"/>
    <property type="match status" value="1"/>
</dbReference>
<evidence type="ECO:0000313" key="1">
    <source>
        <dbReference type="EMBL" id="KAA9327289.1"/>
    </source>
</evidence>
<dbReference type="AlphaFoldDB" id="A0A7L5A2M1"/>
<organism evidence="1 2">
    <name type="scientific">Hymenobacter busanensis</name>
    <dbReference type="NCBI Taxonomy" id="2607656"/>
    <lineage>
        <taxon>Bacteria</taxon>
        <taxon>Pseudomonadati</taxon>
        <taxon>Bacteroidota</taxon>
        <taxon>Cytophagia</taxon>
        <taxon>Cytophagales</taxon>
        <taxon>Hymenobacteraceae</taxon>
        <taxon>Hymenobacter</taxon>
    </lineage>
</organism>
<accession>A0A7L5A2M1</accession>
<sequence>MALLLRPAPAQSTGAKPIPEETRRYAIEVAGVRVGTMTATRTPLSSTDVRCTLVSDVQVNFLVYHLKVYYKVINQVRNGQLLLSTVEAHTNQGDFSSRTEWKGDHYDIVANQYKHQYRGTETQPITYTVTDMFFGEPRGRQRAFTEYFGDYFRVQPRRADHYHAQRAGREDEYQYANGQLATIIKKNPLKNFIIRHLP</sequence>